<dbReference type="Proteomes" id="UP001147746">
    <property type="component" value="Unassembled WGS sequence"/>
</dbReference>
<gene>
    <name evidence="4" type="ORF">N7476_000315</name>
</gene>
<dbReference type="SMART" id="SM00248">
    <property type="entry name" value="ANK"/>
    <property type="match status" value="10"/>
</dbReference>
<feature type="repeat" description="ANK" evidence="3">
    <location>
        <begin position="223"/>
        <end position="255"/>
    </location>
</feature>
<evidence type="ECO:0000256" key="2">
    <source>
        <dbReference type="ARBA" id="ARBA00023043"/>
    </source>
</evidence>
<dbReference type="Gene3D" id="1.25.40.20">
    <property type="entry name" value="Ankyrin repeat-containing domain"/>
    <property type="match status" value="4"/>
</dbReference>
<keyword evidence="1" id="KW-0677">Repeat</keyword>
<dbReference type="PROSITE" id="PS50088">
    <property type="entry name" value="ANK_REPEAT"/>
    <property type="match status" value="4"/>
</dbReference>
<dbReference type="EMBL" id="JAPZBO010000001">
    <property type="protein sequence ID" value="KAJ5330532.1"/>
    <property type="molecule type" value="Genomic_DNA"/>
</dbReference>
<feature type="repeat" description="ANK" evidence="3">
    <location>
        <begin position="290"/>
        <end position="323"/>
    </location>
</feature>
<proteinExistence type="predicted"/>
<name>A0A9W9QGF9_9EURO</name>
<evidence type="ECO:0000256" key="1">
    <source>
        <dbReference type="ARBA" id="ARBA00022737"/>
    </source>
</evidence>
<reference evidence="4" key="1">
    <citation type="submission" date="2022-12" db="EMBL/GenBank/DDBJ databases">
        <authorList>
            <person name="Petersen C."/>
        </authorList>
    </citation>
    <scope>NUCLEOTIDE SEQUENCE</scope>
    <source>
        <strain evidence="4">IBT 21472</strain>
    </source>
</reference>
<protein>
    <submittedName>
        <fullName evidence="4">Uncharacterized protein</fullName>
    </submittedName>
</protein>
<dbReference type="PANTHER" id="PTHR24198">
    <property type="entry name" value="ANKYRIN REPEAT AND PROTEIN KINASE DOMAIN-CONTAINING PROTEIN"/>
    <property type="match status" value="1"/>
</dbReference>
<dbReference type="Pfam" id="PF12796">
    <property type="entry name" value="Ank_2"/>
    <property type="match status" value="3"/>
</dbReference>
<feature type="repeat" description="ANK" evidence="3">
    <location>
        <begin position="256"/>
        <end position="289"/>
    </location>
</feature>
<dbReference type="InterPro" id="IPR002110">
    <property type="entry name" value="Ankyrin_rpt"/>
</dbReference>
<reference evidence="4" key="2">
    <citation type="journal article" date="2023" name="IMA Fungus">
        <title>Comparative genomic study of the Penicillium genus elucidates a diverse pangenome and 15 lateral gene transfer events.</title>
        <authorList>
            <person name="Petersen C."/>
            <person name="Sorensen T."/>
            <person name="Nielsen M.R."/>
            <person name="Sondergaard T.E."/>
            <person name="Sorensen J.L."/>
            <person name="Fitzpatrick D.A."/>
            <person name="Frisvad J.C."/>
            <person name="Nielsen K.L."/>
        </authorList>
    </citation>
    <scope>NUCLEOTIDE SEQUENCE</scope>
    <source>
        <strain evidence="4">IBT 21472</strain>
    </source>
</reference>
<evidence type="ECO:0000256" key="3">
    <source>
        <dbReference type="PROSITE-ProRule" id="PRU00023"/>
    </source>
</evidence>
<keyword evidence="5" id="KW-1185">Reference proteome</keyword>
<accession>A0A9W9QGF9</accession>
<comment type="caution">
    <text evidence="4">The sequence shown here is derived from an EMBL/GenBank/DDBJ whole genome shotgun (WGS) entry which is preliminary data.</text>
</comment>
<feature type="repeat" description="ANK" evidence="3">
    <location>
        <begin position="327"/>
        <end position="357"/>
    </location>
</feature>
<dbReference type="PANTHER" id="PTHR24198:SF165">
    <property type="entry name" value="ANKYRIN REPEAT-CONTAINING PROTEIN-RELATED"/>
    <property type="match status" value="1"/>
</dbReference>
<dbReference type="PROSITE" id="PS50297">
    <property type="entry name" value="ANK_REP_REGION"/>
    <property type="match status" value="2"/>
</dbReference>
<organism evidence="4 5">
    <name type="scientific">Penicillium atrosanguineum</name>
    <dbReference type="NCBI Taxonomy" id="1132637"/>
    <lineage>
        <taxon>Eukaryota</taxon>
        <taxon>Fungi</taxon>
        <taxon>Dikarya</taxon>
        <taxon>Ascomycota</taxon>
        <taxon>Pezizomycotina</taxon>
        <taxon>Eurotiomycetes</taxon>
        <taxon>Eurotiomycetidae</taxon>
        <taxon>Eurotiales</taxon>
        <taxon>Aspergillaceae</taxon>
        <taxon>Penicillium</taxon>
    </lineage>
</organism>
<dbReference type="AlphaFoldDB" id="A0A9W9QGF9"/>
<sequence>MGLLELPLELLIAIGDELSQSRNAVMLASTNHALKSIFLPLAYKINVQYESSCALIWAASQNSPHVMKEILRYPNANVNTHDDKHRTPVFHAIRTENLKILQILHTTLKVDFSWKDNKGQTPLIYALSKNFISMGSCLLTLERPDVTIEDKKFRSALWYAVYFRHEAMVMELLQRGGDMKRSDRKGKPPLNVAIYKNDLLIVNVMLRHIARRPLGSEWVDNFAEHKPLFLALRLGWLDIAQSLLSYGADPNETDIYGDTALHVATRKGHEKAVALLLDQTGLEVNATSRDGETALHVAAYYGYESIFRRLLAAPGQNYDVRNNLQCTALHIAAERGHRSIVRQLLAIPNIDLNARDNNGSTPLSLTNDRKIRLLFLLEDHIDVNDDGVERCSALHRAVEQRDVPSASLLLKQPTLNPNVDIRQSRND</sequence>
<keyword evidence="2 3" id="KW-0040">ANK repeat</keyword>
<evidence type="ECO:0000313" key="4">
    <source>
        <dbReference type="EMBL" id="KAJ5330532.1"/>
    </source>
</evidence>
<dbReference type="SUPFAM" id="SSF48403">
    <property type="entry name" value="Ankyrin repeat"/>
    <property type="match status" value="1"/>
</dbReference>
<evidence type="ECO:0000313" key="5">
    <source>
        <dbReference type="Proteomes" id="UP001147746"/>
    </source>
</evidence>
<dbReference type="InterPro" id="IPR036770">
    <property type="entry name" value="Ankyrin_rpt-contain_sf"/>
</dbReference>